<evidence type="ECO:0000256" key="2">
    <source>
        <dbReference type="SAM" id="SignalP"/>
    </source>
</evidence>
<feature type="chain" id="PRO_5045964669" description="Lectin-like protein BA14k" evidence="2">
    <location>
        <begin position="34"/>
        <end position="110"/>
    </location>
</feature>
<keyword evidence="2" id="KW-0732">Signal</keyword>
<reference evidence="3 4" key="1">
    <citation type="submission" date="2024-06" db="EMBL/GenBank/DDBJ databases">
        <title>The Natural Products Discovery Center: Release of the First 8490 Sequenced Strains for Exploring Actinobacteria Biosynthetic Diversity.</title>
        <authorList>
            <person name="Kalkreuter E."/>
            <person name="Kautsar S.A."/>
            <person name="Yang D."/>
            <person name="Bader C.D."/>
            <person name="Teijaro C.N."/>
            <person name="Fluegel L."/>
            <person name="Davis C.M."/>
            <person name="Simpson J.R."/>
            <person name="Lauterbach L."/>
            <person name="Steele A.D."/>
            <person name="Gui C."/>
            <person name="Meng S."/>
            <person name="Li G."/>
            <person name="Viehrig K."/>
            <person name="Ye F."/>
            <person name="Su P."/>
            <person name="Kiefer A.F."/>
            <person name="Nichols A."/>
            <person name="Cepeda A.J."/>
            <person name="Yan W."/>
            <person name="Fan B."/>
            <person name="Jiang Y."/>
            <person name="Adhikari A."/>
            <person name="Zheng C.-J."/>
            <person name="Schuster L."/>
            <person name="Cowan T.M."/>
            <person name="Smanski M.J."/>
            <person name="Chevrette M.G."/>
            <person name="De Carvalho L.P.S."/>
            <person name="Shen B."/>
        </authorList>
    </citation>
    <scope>NUCLEOTIDE SEQUENCE [LARGE SCALE GENOMIC DNA]</scope>
    <source>
        <strain evidence="3 4">NPDC020594</strain>
    </source>
</reference>
<feature type="region of interest" description="Disordered" evidence="1">
    <location>
        <begin position="72"/>
        <end position="95"/>
    </location>
</feature>
<evidence type="ECO:0000313" key="3">
    <source>
        <dbReference type="EMBL" id="MEU5708409.1"/>
    </source>
</evidence>
<feature type="signal peptide" evidence="2">
    <location>
        <begin position="1"/>
        <end position="33"/>
    </location>
</feature>
<evidence type="ECO:0000313" key="4">
    <source>
        <dbReference type="Proteomes" id="UP001551011"/>
    </source>
</evidence>
<dbReference type="Proteomes" id="UP001551011">
    <property type="component" value="Unassembled WGS sequence"/>
</dbReference>
<accession>A0ABV3A8Y8</accession>
<dbReference type="EMBL" id="JBFAEG010000010">
    <property type="protein sequence ID" value="MEU5708409.1"/>
    <property type="molecule type" value="Genomic_DNA"/>
</dbReference>
<proteinExistence type="predicted"/>
<sequence length="110" mass="11879">MRASHCKRSAVLGTTLIAATLALSPVGLQQASAATPSGTHASATTTVESDNSYRQGYRAGFRAGWADAKDDCKRNRNNNNFNSNRNNESYARGYADGYSAGYSRAEDRYC</sequence>
<name>A0ABV3A8Y8_9ACTN</name>
<evidence type="ECO:0008006" key="5">
    <source>
        <dbReference type="Google" id="ProtNLM"/>
    </source>
</evidence>
<protein>
    <recommendedName>
        <fullName evidence="5">Lectin-like protein BA14k</fullName>
    </recommendedName>
</protein>
<comment type="caution">
    <text evidence="3">The sequence shown here is derived from an EMBL/GenBank/DDBJ whole genome shotgun (WGS) entry which is preliminary data.</text>
</comment>
<evidence type="ECO:0000256" key="1">
    <source>
        <dbReference type="SAM" id="MobiDB-lite"/>
    </source>
</evidence>
<dbReference type="RefSeq" id="WP_030652353.1">
    <property type="nucleotide sequence ID" value="NZ_JBEXDP010000021.1"/>
</dbReference>
<keyword evidence="4" id="KW-1185">Reference proteome</keyword>
<gene>
    <name evidence="3" type="ORF">AB0H04_16280</name>
</gene>
<organism evidence="3 4">
    <name type="scientific">Streptomyces flaveolus</name>
    <dbReference type="NCBI Taxonomy" id="67297"/>
    <lineage>
        <taxon>Bacteria</taxon>
        <taxon>Bacillati</taxon>
        <taxon>Actinomycetota</taxon>
        <taxon>Actinomycetes</taxon>
        <taxon>Kitasatosporales</taxon>
        <taxon>Streptomycetaceae</taxon>
        <taxon>Streptomyces</taxon>
    </lineage>
</organism>
<feature type="compositionally biased region" description="Low complexity" evidence="1">
    <location>
        <begin position="77"/>
        <end position="87"/>
    </location>
</feature>